<evidence type="ECO:0000313" key="2">
    <source>
        <dbReference type="EMBL" id="KAK6340021.1"/>
    </source>
</evidence>
<evidence type="ECO:0000313" key="3">
    <source>
        <dbReference type="Proteomes" id="UP001373714"/>
    </source>
</evidence>
<accession>A0AAV9UCH9</accession>
<feature type="compositionally biased region" description="Acidic residues" evidence="1">
    <location>
        <begin position="121"/>
        <end position="143"/>
    </location>
</feature>
<proteinExistence type="predicted"/>
<sequence>MPSATTIAEALDTLPSSSSLSSHNISPTRRAPLLLLNPTVRKNKFDSPTSASSHRPAALKWVPSHPQHLLSRNSNRSIDIPRRVKESILITGRDAGVKQSLKFKCRLPLPFLEQNGPHDEDLIDNTPEENDDSGDNEGREMEEEGGRPAMMTLSDLEMDLDTPDSPPAKPTPKRRRISKHHDKDQEVGGGEEEDELYDTLPADFLKLLKAEIPGGKSHVSPGDFARVWKMSGRAMGNELVLAQNEYFDASRARIGKKKKGRQGEEKLRRVKVT</sequence>
<organism evidence="2 3">
    <name type="scientific">Orbilia blumenaviensis</name>
    <dbReference type="NCBI Taxonomy" id="1796055"/>
    <lineage>
        <taxon>Eukaryota</taxon>
        <taxon>Fungi</taxon>
        <taxon>Dikarya</taxon>
        <taxon>Ascomycota</taxon>
        <taxon>Pezizomycotina</taxon>
        <taxon>Orbiliomycetes</taxon>
        <taxon>Orbiliales</taxon>
        <taxon>Orbiliaceae</taxon>
        <taxon>Orbilia</taxon>
    </lineage>
</organism>
<name>A0AAV9UCH9_9PEZI</name>
<feature type="region of interest" description="Disordered" evidence="1">
    <location>
        <begin position="111"/>
        <end position="196"/>
    </location>
</feature>
<evidence type="ECO:0000256" key="1">
    <source>
        <dbReference type="SAM" id="MobiDB-lite"/>
    </source>
</evidence>
<reference evidence="2 3" key="1">
    <citation type="submission" date="2019-10" db="EMBL/GenBank/DDBJ databases">
        <authorList>
            <person name="Palmer J.M."/>
        </authorList>
    </citation>
    <scope>NUCLEOTIDE SEQUENCE [LARGE SCALE GENOMIC DNA]</scope>
    <source>
        <strain evidence="2 3">TWF730</strain>
    </source>
</reference>
<dbReference type="Proteomes" id="UP001373714">
    <property type="component" value="Unassembled WGS sequence"/>
</dbReference>
<gene>
    <name evidence="2" type="ORF">TWF730_001798</name>
</gene>
<dbReference type="EMBL" id="JAVHNS010000011">
    <property type="protein sequence ID" value="KAK6340021.1"/>
    <property type="molecule type" value="Genomic_DNA"/>
</dbReference>
<feature type="region of interest" description="Disordered" evidence="1">
    <location>
        <begin position="1"/>
        <end position="26"/>
    </location>
</feature>
<feature type="compositionally biased region" description="Basic residues" evidence="1">
    <location>
        <begin position="171"/>
        <end position="180"/>
    </location>
</feature>
<protein>
    <submittedName>
        <fullName evidence="2">Uncharacterized protein</fullName>
    </submittedName>
</protein>
<keyword evidence="3" id="KW-1185">Reference proteome</keyword>
<dbReference type="AlphaFoldDB" id="A0AAV9UCH9"/>
<comment type="caution">
    <text evidence="2">The sequence shown here is derived from an EMBL/GenBank/DDBJ whole genome shotgun (WGS) entry which is preliminary data.</text>
</comment>
<feature type="region of interest" description="Disordered" evidence="1">
    <location>
        <begin position="253"/>
        <end position="273"/>
    </location>
</feature>